<dbReference type="Proteomes" id="UP000198601">
    <property type="component" value="Unassembled WGS sequence"/>
</dbReference>
<name>A0A1G4P6E1_9BACL</name>
<feature type="transmembrane region" description="Helical" evidence="1">
    <location>
        <begin position="79"/>
        <end position="98"/>
    </location>
</feature>
<dbReference type="AlphaFoldDB" id="A0A1G4P6E1"/>
<keyword evidence="1" id="KW-1133">Transmembrane helix</keyword>
<reference evidence="3" key="1">
    <citation type="submission" date="2016-10" db="EMBL/GenBank/DDBJ databases">
        <authorList>
            <person name="Varghese N."/>
            <person name="Submissions S."/>
        </authorList>
    </citation>
    <scope>NUCLEOTIDE SEQUENCE [LARGE SCALE GENOMIC DNA]</scope>
    <source>
        <strain evidence="3">CGMCC 1.8946</strain>
    </source>
</reference>
<proteinExistence type="predicted"/>
<dbReference type="InterPro" id="IPR014617">
    <property type="entry name" value="YphA_Bacsu"/>
</dbReference>
<evidence type="ECO:0000313" key="3">
    <source>
        <dbReference type="Proteomes" id="UP000198601"/>
    </source>
</evidence>
<accession>A0A1G4P6E1</accession>
<feature type="transmembrane region" description="Helical" evidence="1">
    <location>
        <begin position="55"/>
        <end position="73"/>
    </location>
</feature>
<gene>
    <name evidence="2" type="ORF">SAMN04487970_1001151</name>
</gene>
<organism evidence="2 3">
    <name type="scientific">Paenibacillus tianmuensis</name>
    <dbReference type="NCBI Taxonomy" id="624147"/>
    <lineage>
        <taxon>Bacteria</taxon>
        <taxon>Bacillati</taxon>
        <taxon>Bacillota</taxon>
        <taxon>Bacilli</taxon>
        <taxon>Bacillales</taxon>
        <taxon>Paenibacillaceae</taxon>
        <taxon>Paenibacillus</taxon>
    </lineage>
</organism>
<keyword evidence="1" id="KW-0472">Membrane</keyword>
<dbReference type="STRING" id="624147.SAMN04487970_1001151"/>
<protein>
    <submittedName>
        <fullName evidence="2">Uncharacterized protein</fullName>
    </submittedName>
</protein>
<feature type="transmembrane region" description="Helical" evidence="1">
    <location>
        <begin position="134"/>
        <end position="153"/>
    </location>
</feature>
<feature type="transmembrane region" description="Helical" evidence="1">
    <location>
        <begin position="31"/>
        <end position="48"/>
    </location>
</feature>
<keyword evidence="1" id="KW-0812">Transmembrane</keyword>
<dbReference type="Pfam" id="PF24124">
    <property type="entry name" value="YphA"/>
    <property type="match status" value="1"/>
</dbReference>
<keyword evidence="3" id="KW-1185">Reference proteome</keyword>
<evidence type="ECO:0000256" key="1">
    <source>
        <dbReference type="SAM" id="Phobius"/>
    </source>
</evidence>
<evidence type="ECO:0000313" key="2">
    <source>
        <dbReference type="EMBL" id="SCW27805.1"/>
    </source>
</evidence>
<feature type="transmembrane region" description="Helical" evidence="1">
    <location>
        <begin position="107"/>
        <end position="128"/>
    </location>
</feature>
<dbReference type="EMBL" id="FMTT01000001">
    <property type="protein sequence ID" value="SCW27805.1"/>
    <property type="molecule type" value="Genomic_DNA"/>
</dbReference>
<dbReference type="RefSeq" id="WP_425415788.1">
    <property type="nucleotide sequence ID" value="NZ_FMTT01000001.1"/>
</dbReference>
<sequence length="212" mass="23836">MNAGYVSLLLIVVALILFASGWKNVILRGITPTSLLLFFMLWILFMRWGTDWGGIRVYGCTLLLLAVSLWVIFRTPSFLYRFHLLSIALLLGSVYFFLRETLHLMPAVIWFSSEWTVAASVGFLAAALLRWPPLQIAGLSLGLLIGDVMSAFAHREQMAMTLGQVEFQDAWWLTVFAARGCSLLLEGMVAGSKLAFKRAWQRTRADSEPEND</sequence>